<protein>
    <recommendedName>
        <fullName evidence="4">Pentapeptide repeat-containing protein</fullName>
    </recommendedName>
</protein>
<feature type="signal peptide" evidence="1">
    <location>
        <begin position="1"/>
        <end position="18"/>
    </location>
</feature>
<dbReference type="RefSeq" id="WP_129087276.1">
    <property type="nucleotide sequence ID" value="NZ_CP053836.1"/>
</dbReference>
<dbReference type="Gene3D" id="2.160.20.80">
    <property type="entry name" value="E3 ubiquitin-protein ligase SopA"/>
    <property type="match status" value="1"/>
</dbReference>
<dbReference type="OrthoDB" id="5344218at2"/>
<name>A0A4Q1AL59_9BACT</name>
<organism evidence="2 3">
    <name type="scientific">Halarcobacter ebronensis</name>
    <dbReference type="NCBI Taxonomy" id="1462615"/>
    <lineage>
        <taxon>Bacteria</taxon>
        <taxon>Pseudomonadati</taxon>
        <taxon>Campylobacterota</taxon>
        <taxon>Epsilonproteobacteria</taxon>
        <taxon>Campylobacterales</taxon>
        <taxon>Arcobacteraceae</taxon>
        <taxon>Halarcobacter</taxon>
    </lineage>
</organism>
<dbReference type="EMBL" id="PDKK01000006">
    <property type="protein sequence ID" value="RXK05524.1"/>
    <property type="molecule type" value="Genomic_DNA"/>
</dbReference>
<dbReference type="Proteomes" id="UP000289758">
    <property type="component" value="Unassembled WGS sequence"/>
</dbReference>
<proteinExistence type="predicted"/>
<reference evidence="2 3" key="1">
    <citation type="submission" date="2017-10" db="EMBL/GenBank/DDBJ databases">
        <title>Genomics of the genus Arcobacter.</title>
        <authorList>
            <person name="Perez-Cataluna A."/>
            <person name="Figueras M.J."/>
        </authorList>
    </citation>
    <scope>NUCLEOTIDE SEQUENCE [LARGE SCALE GENOMIC DNA]</scope>
    <source>
        <strain evidence="2 3">CECT 8441</strain>
    </source>
</reference>
<dbReference type="Pfam" id="PF00805">
    <property type="entry name" value="Pentapeptide"/>
    <property type="match status" value="3"/>
</dbReference>
<dbReference type="AlphaFoldDB" id="A0A4Q1AL59"/>
<dbReference type="InterPro" id="IPR001646">
    <property type="entry name" value="5peptide_repeat"/>
</dbReference>
<comment type="caution">
    <text evidence="2">The sequence shown here is derived from an EMBL/GenBank/DDBJ whole genome shotgun (WGS) entry which is preliminary data.</text>
</comment>
<evidence type="ECO:0008006" key="4">
    <source>
        <dbReference type="Google" id="ProtNLM"/>
    </source>
</evidence>
<dbReference type="PANTHER" id="PTHR14136:SF17">
    <property type="entry name" value="BTB_POZ DOMAIN-CONTAINING PROTEIN KCTD9"/>
    <property type="match status" value="1"/>
</dbReference>
<dbReference type="SUPFAM" id="SSF141571">
    <property type="entry name" value="Pentapeptide repeat-like"/>
    <property type="match status" value="1"/>
</dbReference>
<dbReference type="InterPro" id="IPR051082">
    <property type="entry name" value="Pentapeptide-BTB/POZ_domain"/>
</dbReference>
<feature type="chain" id="PRO_5020228729" description="Pentapeptide repeat-containing protein" evidence="1">
    <location>
        <begin position="19"/>
        <end position="197"/>
    </location>
</feature>
<keyword evidence="1" id="KW-0732">Signal</keyword>
<evidence type="ECO:0000313" key="3">
    <source>
        <dbReference type="Proteomes" id="UP000289758"/>
    </source>
</evidence>
<sequence length="197" mass="21511">MKTILVLFFLISSLFAYNQKDLDKFLNTKVCQNCDLSNANLSGKEFQNSDLSGTNLSGANLSKSDFLKSNLWGANLTNANLSDTNLRASNLSAVEFKNVNCNNTTLKGANLSNASLSNIKCKNLSLWGATFLDTTLEEVDFSKAGAAYANFNGVDFSKTVLEGGIFWNAKFINSTFTKTQCKYLKTEEAILDGAECN</sequence>
<evidence type="ECO:0000256" key="1">
    <source>
        <dbReference type="SAM" id="SignalP"/>
    </source>
</evidence>
<evidence type="ECO:0000313" key="2">
    <source>
        <dbReference type="EMBL" id="RXK05524.1"/>
    </source>
</evidence>
<dbReference type="PANTHER" id="PTHR14136">
    <property type="entry name" value="BTB_POZ DOMAIN-CONTAINING PROTEIN KCTD9"/>
    <property type="match status" value="1"/>
</dbReference>
<gene>
    <name evidence="2" type="ORF">CRV07_08410</name>
</gene>
<accession>A0A4Q1AL59</accession>
<keyword evidence="3" id="KW-1185">Reference proteome</keyword>